<protein>
    <recommendedName>
        <fullName evidence="2">DUF732 domain-containing protein</fullName>
    </recommendedName>
</protein>
<proteinExistence type="predicted"/>
<keyword evidence="4" id="KW-1185">Reference proteome</keyword>
<keyword evidence="1" id="KW-0732">Signal</keyword>
<dbReference type="Proteomes" id="UP000006072">
    <property type="component" value="Unassembled WGS sequence"/>
</dbReference>
<accession>K0V515</accession>
<reference evidence="3 4" key="1">
    <citation type="journal article" date="2012" name="J. Bacteriol.">
        <title>Complete Genome Sequence of Mycobacterium vaccae Type Strain ATCC 25954.</title>
        <authorList>
            <person name="Ho Y.S."/>
            <person name="Adroub S.A."/>
            <person name="Abadi M."/>
            <person name="Al Alwan B."/>
            <person name="Alkhateeb R."/>
            <person name="Gao G."/>
            <person name="Ragab A."/>
            <person name="Ali S."/>
            <person name="van Soolingen D."/>
            <person name="Bitter W."/>
            <person name="Pain A."/>
            <person name="Abdallah A.M."/>
        </authorList>
    </citation>
    <scope>NUCLEOTIDE SEQUENCE [LARGE SCALE GENOMIC DNA]</scope>
    <source>
        <strain evidence="3 4">ATCC 25954</strain>
    </source>
</reference>
<feature type="chain" id="PRO_5038965514" description="DUF732 domain-containing protein" evidence="1">
    <location>
        <begin position="19"/>
        <end position="82"/>
    </location>
</feature>
<organism evidence="3 4">
    <name type="scientific">Mycolicibacterium vaccae ATCC 25954</name>
    <dbReference type="NCBI Taxonomy" id="1194972"/>
    <lineage>
        <taxon>Bacteria</taxon>
        <taxon>Bacillati</taxon>
        <taxon>Actinomycetota</taxon>
        <taxon>Actinomycetes</taxon>
        <taxon>Mycobacteriales</taxon>
        <taxon>Mycobacteriaceae</taxon>
        <taxon>Mycolicibacterium</taxon>
    </lineage>
</organism>
<evidence type="ECO:0000256" key="1">
    <source>
        <dbReference type="SAM" id="SignalP"/>
    </source>
</evidence>
<sequence>MCLALGMVCLGGAATAAADDADYLYDLSNAGIGGPPDQLLQVGRGTCGRPRDASIAEISQSTALAEGDAAFLYDSAARFLCQ</sequence>
<dbReference type="PATRIC" id="fig|1194972.3.peg.2273"/>
<evidence type="ECO:0000313" key="3">
    <source>
        <dbReference type="EMBL" id="EJZ09873.1"/>
    </source>
</evidence>
<dbReference type="Pfam" id="PF05305">
    <property type="entry name" value="DUF732"/>
    <property type="match status" value="1"/>
</dbReference>
<dbReference type="EMBL" id="ALQA01000019">
    <property type="protein sequence ID" value="EJZ09873.1"/>
    <property type="molecule type" value="Genomic_DNA"/>
</dbReference>
<dbReference type="HOGENOM" id="CLU_2554700_0_0_11"/>
<dbReference type="AlphaFoldDB" id="K0V515"/>
<dbReference type="InterPro" id="IPR007969">
    <property type="entry name" value="DUF732"/>
</dbReference>
<comment type="caution">
    <text evidence="3">The sequence shown here is derived from an EMBL/GenBank/DDBJ whole genome shotgun (WGS) entry which is preliminary data.</text>
</comment>
<name>K0V515_MYCVA</name>
<feature type="domain" description="DUF732" evidence="2">
    <location>
        <begin position="19"/>
        <end position="81"/>
    </location>
</feature>
<evidence type="ECO:0000259" key="2">
    <source>
        <dbReference type="Pfam" id="PF05305"/>
    </source>
</evidence>
<gene>
    <name evidence="3" type="ORF">MVAC_11342</name>
</gene>
<evidence type="ECO:0000313" key="4">
    <source>
        <dbReference type="Proteomes" id="UP000006072"/>
    </source>
</evidence>
<feature type="signal peptide" evidence="1">
    <location>
        <begin position="1"/>
        <end position="18"/>
    </location>
</feature>